<feature type="transmembrane region" description="Helical" evidence="6">
    <location>
        <begin position="150"/>
        <end position="173"/>
    </location>
</feature>
<feature type="transmembrane region" description="Helical" evidence="6">
    <location>
        <begin position="20"/>
        <end position="41"/>
    </location>
</feature>
<keyword evidence="5 6" id="KW-0472">Membrane</keyword>
<evidence type="ECO:0000256" key="2">
    <source>
        <dbReference type="ARBA" id="ARBA00022475"/>
    </source>
</evidence>
<keyword evidence="4 6" id="KW-1133">Transmembrane helix</keyword>
<dbReference type="Proteomes" id="UP001222800">
    <property type="component" value="Chromosome"/>
</dbReference>
<keyword evidence="6" id="KW-0813">Transport</keyword>
<dbReference type="PANTHER" id="PTHR46795:SF2">
    <property type="entry name" value="ABC TRANSPORTER, PERMEASE PROTEIN"/>
    <property type="match status" value="1"/>
</dbReference>
<evidence type="ECO:0000256" key="3">
    <source>
        <dbReference type="ARBA" id="ARBA00022692"/>
    </source>
</evidence>
<dbReference type="PIRSF" id="PIRSF018968">
    <property type="entry name" value="ABC_permease_BceB"/>
    <property type="match status" value="1"/>
</dbReference>
<evidence type="ECO:0000256" key="4">
    <source>
        <dbReference type="ARBA" id="ARBA00022989"/>
    </source>
</evidence>
<feature type="domain" description="ABC3 transporter permease C-terminal" evidence="7">
    <location>
        <begin position="62"/>
        <end position="172"/>
    </location>
</feature>
<feature type="transmembrane region" description="Helical" evidence="6">
    <location>
        <begin position="607"/>
        <end position="628"/>
    </location>
</feature>
<organism evidence="8 9">
    <name type="scientific">Tepidibacter hydrothermalis</name>
    <dbReference type="NCBI Taxonomy" id="3036126"/>
    <lineage>
        <taxon>Bacteria</taxon>
        <taxon>Bacillati</taxon>
        <taxon>Bacillota</taxon>
        <taxon>Clostridia</taxon>
        <taxon>Peptostreptococcales</taxon>
        <taxon>Peptostreptococcaceae</taxon>
        <taxon>Tepidibacter</taxon>
    </lineage>
</organism>
<evidence type="ECO:0000313" key="8">
    <source>
        <dbReference type="EMBL" id="WFD08648.1"/>
    </source>
</evidence>
<proteinExistence type="inferred from homology"/>
<feature type="transmembrane region" description="Helical" evidence="6">
    <location>
        <begin position="99"/>
        <end position="130"/>
    </location>
</feature>
<keyword evidence="2 6" id="KW-1003">Cell membrane</keyword>
<feature type="transmembrane region" description="Helical" evidence="6">
    <location>
        <begin position="291"/>
        <end position="312"/>
    </location>
</feature>
<evidence type="ECO:0000256" key="5">
    <source>
        <dbReference type="ARBA" id="ARBA00023136"/>
    </source>
</evidence>
<dbReference type="Pfam" id="PF02687">
    <property type="entry name" value="FtsX"/>
    <property type="match status" value="1"/>
</dbReference>
<feature type="transmembrane region" description="Helical" evidence="6">
    <location>
        <begin position="194"/>
        <end position="213"/>
    </location>
</feature>
<keyword evidence="9" id="KW-1185">Reference proteome</keyword>
<name>A0ABY8E6W4_9FIRM</name>
<evidence type="ECO:0000313" key="9">
    <source>
        <dbReference type="Proteomes" id="UP001222800"/>
    </source>
</evidence>
<sequence>MNFWQFALNNVKRNFKTYFAYYLSSAISVMIFFTFAIYIFHPSILYPNRNSLSWAMDYAEMVIFIFSIMFIFYSVNTFLKIRRKEFGVLTIIGMSKRQFHFLIFLENIIIGFLSIITGIIVGLVFTKLLLLLSEKIIGMSFLPFYFPTKAIMYTVIMYFLLFFIISLLTPFLLRIKNINTLIKERNRVDIEIKYSKALSIVSISLMFSGYFMAAFRELEYINNFLYILSETVAVQIIFIFVIIAIGTFFFFTQFSIFIIEKLKNKRRFYMKKINILWISDLEYRIRYNARVLFLVTMILTITFISITSFYVMNTIVKDEIIKKCSISFVYLSLSGNNKEQKHIKEIEDSLKKDGFEFKKYTSTISKQITDDKQEIYIIKLSEYNEIAPVFNMKKVSLKENEIYLVPYSYDYDVKRDEFLNSKTLSLNNGNIILNNVGMTNGNILPAHLFFKTIIVNDYIFETIKNTGEINTYYIYKVSDWEKTGYIGHQLSEKFNRQSGDPFYFYSTSQGLEFEIEFWKILLYLSLFTGVMFLSVAGSFLYLRLYITLNQEKRKYQDISKIGLTLEEMKKASTIQIGIIFFIPYILACVHTYFFIKTLEIVFSKSFTLHLFIVLFAFFVVQFIYFLIIRSKYMRDLSRTIL</sequence>
<protein>
    <submittedName>
        <fullName evidence="8">ABC transporter permease</fullName>
    </submittedName>
</protein>
<evidence type="ECO:0000259" key="7">
    <source>
        <dbReference type="Pfam" id="PF02687"/>
    </source>
</evidence>
<feature type="transmembrane region" description="Helical" evidence="6">
    <location>
        <begin position="233"/>
        <end position="259"/>
    </location>
</feature>
<dbReference type="InterPro" id="IPR052536">
    <property type="entry name" value="ABC-4_Integral_Memb_Prot"/>
</dbReference>
<evidence type="ECO:0000256" key="1">
    <source>
        <dbReference type="ARBA" id="ARBA00004651"/>
    </source>
</evidence>
<accession>A0ABY8E6W4</accession>
<evidence type="ECO:0000256" key="6">
    <source>
        <dbReference type="PIRNR" id="PIRNR018968"/>
    </source>
</evidence>
<comment type="similarity">
    <text evidence="6">Belongs to the ABC-4 integral membrane protein family.</text>
</comment>
<feature type="transmembrane region" description="Helical" evidence="6">
    <location>
        <begin position="520"/>
        <end position="546"/>
    </location>
</feature>
<dbReference type="InterPro" id="IPR003838">
    <property type="entry name" value="ABC3_permease_C"/>
</dbReference>
<keyword evidence="3 6" id="KW-0812">Transmembrane</keyword>
<gene>
    <name evidence="8" type="ORF">P4S50_09565</name>
</gene>
<dbReference type="PANTHER" id="PTHR46795">
    <property type="entry name" value="ABC TRANSPORTER PERMEASE-RELATED-RELATED"/>
    <property type="match status" value="1"/>
</dbReference>
<dbReference type="InterPro" id="IPR027022">
    <property type="entry name" value="ABC_permease_BceB-typ"/>
</dbReference>
<feature type="transmembrane region" description="Helical" evidence="6">
    <location>
        <begin position="576"/>
        <end position="595"/>
    </location>
</feature>
<feature type="transmembrane region" description="Helical" evidence="6">
    <location>
        <begin position="61"/>
        <end position="79"/>
    </location>
</feature>
<comment type="subcellular location">
    <subcellularLocation>
        <location evidence="1 6">Cell membrane</location>
        <topology evidence="1 6">Multi-pass membrane protein</topology>
    </subcellularLocation>
</comment>
<reference evidence="8 9" key="1">
    <citation type="submission" date="2023-03" db="EMBL/GenBank/DDBJ databases">
        <title>Complete genome sequence of Tepidibacter sp. SWIR-1, isolated from a deep-sea hydrothermal vent.</title>
        <authorList>
            <person name="Li X."/>
        </authorList>
    </citation>
    <scope>NUCLEOTIDE SEQUENCE [LARGE SCALE GENOMIC DNA]</scope>
    <source>
        <strain evidence="8 9">SWIR-1</strain>
    </source>
</reference>
<dbReference type="EMBL" id="CP120733">
    <property type="protein sequence ID" value="WFD08648.1"/>
    <property type="molecule type" value="Genomic_DNA"/>
</dbReference>
<dbReference type="RefSeq" id="WP_277730555.1">
    <property type="nucleotide sequence ID" value="NZ_CP120733.1"/>
</dbReference>